<dbReference type="InterPro" id="IPR036174">
    <property type="entry name" value="Znf_Sec23_Sec24_sf"/>
</dbReference>
<dbReference type="GO" id="GO:0090110">
    <property type="term" value="P:COPII-coated vesicle cargo loading"/>
    <property type="evidence" value="ECO:0007669"/>
    <property type="project" value="TreeGrafter"/>
</dbReference>
<accession>A0A0D2MQY1</accession>
<dbReference type="AlphaFoldDB" id="A0A0D2MQY1"/>
<dbReference type="InterPro" id="IPR050550">
    <property type="entry name" value="SEC23_SEC24_subfamily"/>
</dbReference>
<evidence type="ECO:0000313" key="3">
    <source>
        <dbReference type="EMBL" id="KIZ05025.1"/>
    </source>
</evidence>
<dbReference type="Proteomes" id="UP000054498">
    <property type="component" value="Unassembled WGS sequence"/>
</dbReference>
<dbReference type="OrthoDB" id="49016at2759"/>
<dbReference type="GO" id="GO:0006886">
    <property type="term" value="P:intracellular protein transport"/>
    <property type="evidence" value="ECO:0007669"/>
    <property type="project" value="InterPro"/>
</dbReference>
<dbReference type="PANTHER" id="PTHR13803">
    <property type="entry name" value="SEC24-RELATED PROTEIN"/>
    <property type="match status" value="1"/>
</dbReference>
<dbReference type="Gene3D" id="2.30.30.380">
    <property type="entry name" value="Zn-finger domain of Sec23/24"/>
    <property type="match status" value="1"/>
</dbReference>
<dbReference type="GO" id="GO:0008270">
    <property type="term" value="F:zinc ion binding"/>
    <property type="evidence" value="ECO:0007669"/>
    <property type="project" value="InterPro"/>
</dbReference>
<proteinExistence type="predicted"/>
<dbReference type="GO" id="GO:0000149">
    <property type="term" value="F:SNARE binding"/>
    <property type="evidence" value="ECO:0007669"/>
    <property type="project" value="TreeGrafter"/>
</dbReference>
<organism evidence="3 4">
    <name type="scientific">Monoraphidium neglectum</name>
    <dbReference type="NCBI Taxonomy" id="145388"/>
    <lineage>
        <taxon>Eukaryota</taxon>
        <taxon>Viridiplantae</taxon>
        <taxon>Chlorophyta</taxon>
        <taxon>core chlorophytes</taxon>
        <taxon>Chlorophyceae</taxon>
        <taxon>CS clade</taxon>
        <taxon>Sphaeropleales</taxon>
        <taxon>Selenastraceae</taxon>
        <taxon>Monoraphidium</taxon>
    </lineage>
</organism>
<dbReference type="Pfam" id="PF04810">
    <property type="entry name" value="zf-Sec23_Sec24"/>
    <property type="match status" value="1"/>
</dbReference>
<dbReference type="GeneID" id="25735817"/>
<feature type="domain" description="Zinc finger Sec23/Sec24-type" evidence="2">
    <location>
        <begin position="101"/>
        <end position="127"/>
    </location>
</feature>
<dbReference type="PANTHER" id="PTHR13803:SF39">
    <property type="entry name" value="SECRETORY 24AB, ISOFORM A"/>
    <property type="match status" value="1"/>
</dbReference>
<dbReference type="RefSeq" id="XP_013904044.1">
    <property type="nucleotide sequence ID" value="XM_014048590.1"/>
</dbReference>
<dbReference type="STRING" id="145388.A0A0D2MQY1"/>
<evidence type="ECO:0000259" key="2">
    <source>
        <dbReference type="Pfam" id="PF04810"/>
    </source>
</evidence>
<feature type="region of interest" description="Disordered" evidence="1">
    <location>
        <begin position="1"/>
        <end position="35"/>
    </location>
</feature>
<dbReference type="GO" id="GO:0030127">
    <property type="term" value="C:COPII vesicle coat"/>
    <property type="evidence" value="ECO:0007669"/>
    <property type="project" value="InterPro"/>
</dbReference>
<dbReference type="SUPFAM" id="SSF82919">
    <property type="entry name" value="Zn-finger domain of Sec23/24"/>
    <property type="match status" value="1"/>
</dbReference>
<dbReference type="InterPro" id="IPR006895">
    <property type="entry name" value="Znf_Sec23_Sec24"/>
</dbReference>
<dbReference type="GO" id="GO:0070971">
    <property type="term" value="C:endoplasmic reticulum exit site"/>
    <property type="evidence" value="ECO:0007669"/>
    <property type="project" value="TreeGrafter"/>
</dbReference>
<sequence length="150" mass="15677">MAEHFESLTLGSGGPGSADAIDISVLPRPAGPDRERARAAAPQFDRGSCSPHNMRPTVNALPNSTALRARWQLPLGVVVRPMGDEGVGNEVPVIPLGPQGIVRCRRCRTYMNPFCSWADGGRRFKCNRAAAGRGGAAGAQRGHGGVGGAH</sequence>
<gene>
    <name evidence="3" type="ORF">MNEG_2939</name>
</gene>
<name>A0A0D2MQY1_9CHLO</name>
<dbReference type="SUPFAM" id="SSF81995">
    <property type="entry name" value="beta-sandwich domain of Sec23/24"/>
    <property type="match status" value="1"/>
</dbReference>
<dbReference type="KEGG" id="mng:MNEG_2939"/>
<keyword evidence="4" id="KW-1185">Reference proteome</keyword>
<protein>
    <submittedName>
        <fullName evidence="3">Protein transport protein</fullName>
    </submittedName>
</protein>
<dbReference type="EMBL" id="KK100569">
    <property type="protein sequence ID" value="KIZ05025.1"/>
    <property type="molecule type" value="Genomic_DNA"/>
</dbReference>
<evidence type="ECO:0000313" key="4">
    <source>
        <dbReference type="Proteomes" id="UP000054498"/>
    </source>
</evidence>
<reference evidence="3 4" key="1">
    <citation type="journal article" date="2013" name="BMC Genomics">
        <title>Reconstruction of the lipid metabolism for the microalga Monoraphidium neglectum from its genome sequence reveals characteristics suitable for biofuel production.</title>
        <authorList>
            <person name="Bogen C."/>
            <person name="Al-Dilaimi A."/>
            <person name="Albersmeier A."/>
            <person name="Wichmann J."/>
            <person name="Grundmann M."/>
            <person name="Rupp O."/>
            <person name="Lauersen K.J."/>
            <person name="Blifernez-Klassen O."/>
            <person name="Kalinowski J."/>
            <person name="Goesmann A."/>
            <person name="Mussgnug J.H."/>
            <person name="Kruse O."/>
        </authorList>
    </citation>
    <scope>NUCLEOTIDE SEQUENCE [LARGE SCALE GENOMIC DNA]</scope>
    <source>
        <strain evidence="3 4">SAG 48.87</strain>
    </source>
</reference>
<evidence type="ECO:0000256" key="1">
    <source>
        <dbReference type="SAM" id="MobiDB-lite"/>
    </source>
</evidence>